<gene>
    <name evidence="1" type="ORF">CLOSTASPAR_05244</name>
</gene>
<proteinExistence type="predicted"/>
<dbReference type="Proteomes" id="UP000004756">
    <property type="component" value="Unassembled WGS sequence"/>
</dbReference>
<reference evidence="1 2" key="2">
    <citation type="submission" date="2009-02" db="EMBL/GenBank/DDBJ databases">
        <title>Draft genome sequence of Clostridium asparagiforme (DSM 15981).</title>
        <authorList>
            <person name="Sudarsanam P."/>
            <person name="Ley R."/>
            <person name="Guruge J."/>
            <person name="Turnbaugh P.J."/>
            <person name="Mahowald M."/>
            <person name="Liep D."/>
            <person name="Gordon J."/>
        </authorList>
    </citation>
    <scope>NUCLEOTIDE SEQUENCE [LARGE SCALE GENOMIC DNA]</scope>
    <source>
        <strain evidence="1 2">DSM 15981</strain>
    </source>
</reference>
<keyword evidence="2" id="KW-1185">Reference proteome</keyword>
<protein>
    <submittedName>
        <fullName evidence="1">Uncharacterized protein</fullName>
    </submittedName>
</protein>
<comment type="caution">
    <text evidence="1">The sequence shown here is derived from an EMBL/GenBank/DDBJ whole genome shotgun (WGS) entry which is preliminary data.</text>
</comment>
<evidence type="ECO:0000313" key="2">
    <source>
        <dbReference type="Proteomes" id="UP000004756"/>
    </source>
</evidence>
<accession>C0D7J7</accession>
<dbReference type="AlphaFoldDB" id="C0D7J7"/>
<reference evidence="1 2" key="1">
    <citation type="submission" date="2009-01" db="EMBL/GenBank/DDBJ databases">
        <authorList>
            <person name="Fulton L."/>
            <person name="Clifton S."/>
            <person name="Fulton B."/>
            <person name="Xu J."/>
            <person name="Minx P."/>
            <person name="Pepin K.H."/>
            <person name="Johnson M."/>
            <person name="Bhonagiri V."/>
            <person name="Nash W.E."/>
            <person name="Mardis E.R."/>
            <person name="Wilson R.K."/>
        </authorList>
    </citation>
    <scope>NUCLEOTIDE SEQUENCE [LARGE SCALE GENOMIC DNA]</scope>
    <source>
        <strain evidence="1 2">DSM 15981</strain>
    </source>
</reference>
<organism evidence="1 2">
    <name type="scientific">[Clostridium] asparagiforme DSM 15981</name>
    <dbReference type="NCBI Taxonomy" id="518636"/>
    <lineage>
        <taxon>Bacteria</taxon>
        <taxon>Bacillati</taxon>
        <taxon>Bacillota</taxon>
        <taxon>Clostridia</taxon>
        <taxon>Lachnospirales</taxon>
        <taxon>Lachnospiraceae</taxon>
        <taxon>Enterocloster</taxon>
    </lineage>
</organism>
<dbReference type="EMBL" id="ACCJ01000435">
    <property type="protein sequence ID" value="EEG52702.1"/>
    <property type="molecule type" value="Genomic_DNA"/>
</dbReference>
<dbReference type="HOGENOM" id="CLU_3116166_0_0_9"/>
<sequence>MGDHVPLVFYALYTAAAQSGPSHPPRKNGSIIYKKVQSHATNRPKRVVYR</sequence>
<name>C0D7J7_9FIRM</name>
<evidence type="ECO:0000313" key="1">
    <source>
        <dbReference type="EMBL" id="EEG52702.1"/>
    </source>
</evidence>